<dbReference type="PANTHER" id="PTHR23011">
    <property type="entry name" value="CYCLIC NUCLEOTIDE-BINDING DOMAIN CONTAINING PROTEIN"/>
    <property type="match status" value="1"/>
</dbReference>
<dbReference type="AlphaFoldDB" id="A0A8S1KKB8"/>
<feature type="domain" description="Cyclic nucleotide-binding" evidence="2">
    <location>
        <begin position="269"/>
        <end position="368"/>
    </location>
</feature>
<dbReference type="PROSITE" id="PS50042">
    <property type="entry name" value="CNMP_BINDING_3"/>
    <property type="match status" value="2"/>
</dbReference>
<dbReference type="OMA" id="NEHRMKK"/>
<keyword evidence="4" id="KW-1185">Reference proteome</keyword>
<sequence length="681" mass="78807">MTSFVQSTFAISAKPNFEFLQNQIESDSDNEEQKQKLQQIHEHQKEHKKFKKLIDIELVKEELKNRPNVEMKISSIQKKKISKIKSVRSLNDLIIPTSPILIDQLGNLKKIKEIRSEVPPELMGRIYSELRYEFVPALNPVYRQGDQNKRFYIILEGKVVVMKPKLKMVGSSKIEFDDNLQQKTQGKNDDDPFGLKILFPDYIILKILFQGDSFGEAAIKLDTARSSTVFTLEDTHLLYINETAYLEYLNPYLSIALDNKIKYFGQTPLFRNIDPEDYMGIVLESKLVTMKAGEIVYDEGEKTKYIYFIINGEIELLKQVKKKSIILSSYGEFQSFGEVEIMNKINRYTKAKVISPRLNCYRIRKRMFFDNLGSYGTYENMKKHSAIIYKHWQLICNTVQKSINPRDEVYEAAQDDNQNKPNFLAKYILNKKLIESQGQKLSQIKVFQNLTDSNLKDLKNFSNDSQNLLQRVYSNTLQQYQAKLLKKPQMIICDSDASCIRNLNQNKQPTNTSINHDNNSTTSPLNENSVDLKLSSNRSSVIIKRESQQKIILPSLHPSLHLVGPQPQSLNTVLESISKLPRVPKDNLVLSLMYQQAYKAENPAKKAKEIQQVIQASYRNVQNRFQPKQHHLTEIQPSPSSNEHRMKKNLQISGLLSMRSQKKQYLNFVHPKRIVGISQIN</sequence>
<gene>
    <name evidence="3" type="ORF">PPRIM_AZ9-3.1.T0220117</name>
</gene>
<dbReference type="SMART" id="SM00100">
    <property type="entry name" value="cNMP"/>
    <property type="match status" value="2"/>
</dbReference>
<protein>
    <recommendedName>
        <fullName evidence="2">Cyclic nucleotide-binding domain-containing protein</fullName>
    </recommendedName>
</protein>
<comment type="caution">
    <text evidence="3">The sequence shown here is derived from an EMBL/GenBank/DDBJ whole genome shotgun (WGS) entry which is preliminary data.</text>
</comment>
<reference evidence="3" key="1">
    <citation type="submission" date="2021-01" db="EMBL/GenBank/DDBJ databases">
        <authorList>
            <consortium name="Genoscope - CEA"/>
            <person name="William W."/>
        </authorList>
    </citation>
    <scope>NUCLEOTIDE SEQUENCE</scope>
</reference>
<dbReference type="Pfam" id="PF00027">
    <property type="entry name" value="cNMP_binding"/>
    <property type="match status" value="1"/>
</dbReference>
<proteinExistence type="predicted"/>
<dbReference type="InterPro" id="IPR000595">
    <property type="entry name" value="cNMP-bd_dom"/>
</dbReference>
<feature type="domain" description="Cyclic nucleotide-binding" evidence="2">
    <location>
        <begin position="114"/>
        <end position="251"/>
    </location>
</feature>
<name>A0A8S1KKB8_PARPR</name>
<dbReference type="Proteomes" id="UP000688137">
    <property type="component" value="Unassembled WGS sequence"/>
</dbReference>
<evidence type="ECO:0000313" key="3">
    <source>
        <dbReference type="EMBL" id="CAD8054613.1"/>
    </source>
</evidence>
<dbReference type="PANTHER" id="PTHR23011:SF28">
    <property type="entry name" value="CYCLIC NUCLEOTIDE-BINDING DOMAIN CONTAINING PROTEIN"/>
    <property type="match status" value="1"/>
</dbReference>
<evidence type="ECO:0000256" key="1">
    <source>
        <dbReference type="SAM" id="MobiDB-lite"/>
    </source>
</evidence>
<evidence type="ECO:0000313" key="4">
    <source>
        <dbReference type="Proteomes" id="UP000688137"/>
    </source>
</evidence>
<accession>A0A8S1KKB8</accession>
<dbReference type="CDD" id="cd00038">
    <property type="entry name" value="CAP_ED"/>
    <property type="match status" value="2"/>
</dbReference>
<evidence type="ECO:0000259" key="2">
    <source>
        <dbReference type="PROSITE" id="PS50042"/>
    </source>
</evidence>
<feature type="region of interest" description="Disordered" evidence="1">
    <location>
        <begin position="507"/>
        <end position="529"/>
    </location>
</feature>
<dbReference type="EMBL" id="CAJJDM010000020">
    <property type="protein sequence ID" value="CAD8054613.1"/>
    <property type="molecule type" value="Genomic_DNA"/>
</dbReference>
<organism evidence="3 4">
    <name type="scientific">Paramecium primaurelia</name>
    <dbReference type="NCBI Taxonomy" id="5886"/>
    <lineage>
        <taxon>Eukaryota</taxon>
        <taxon>Sar</taxon>
        <taxon>Alveolata</taxon>
        <taxon>Ciliophora</taxon>
        <taxon>Intramacronucleata</taxon>
        <taxon>Oligohymenophorea</taxon>
        <taxon>Peniculida</taxon>
        <taxon>Parameciidae</taxon>
        <taxon>Paramecium</taxon>
    </lineage>
</organism>